<evidence type="ECO:0000256" key="3">
    <source>
        <dbReference type="ARBA" id="ARBA00022896"/>
    </source>
</evidence>
<keyword evidence="9" id="KW-1185">Reference proteome</keyword>
<proteinExistence type="predicted"/>
<evidence type="ECO:0000256" key="2">
    <source>
        <dbReference type="ARBA" id="ARBA00022723"/>
    </source>
</evidence>
<dbReference type="GO" id="GO:0071456">
    <property type="term" value="P:cellular response to hypoxia"/>
    <property type="evidence" value="ECO:0007669"/>
    <property type="project" value="TreeGrafter"/>
</dbReference>
<dbReference type="SMART" id="SM00702">
    <property type="entry name" value="P4Hc"/>
    <property type="match status" value="1"/>
</dbReference>
<keyword evidence="5" id="KW-0560">Oxidoreductase</keyword>
<organism evidence="8 9">
    <name type="scientific">Neptunomonas antarctica</name>
    <dbReference type="NCBI Taxonomy" id="619304"/>
    <lineage>
        <taxon>Bacteria</taxon>
        <taxon>Pseudomonadati</taxon>
        <taxon>Pseudomonadota</taxon>
        <taxon>Gammaproteobacteria</taxon>
        <taxon>Oceanospirillales</taxon>
        <taxon>Oceanospirillaceae</taxon>
        <taxon>Neptunomonas</taxon>
    </lineage>
</organism>
<dbReference type="InterPro" id="IPR044862">
    <property type="entry name" value="Pro_4_hyd_alph_FE2OG_OXY"/>
</dbReference>
<evidence type="ECO:0000256" key="4">
    <source>
        <dbReference type="ARBA" id="ARBA00022964"/>
    </source>
</evidence>
<dbReference type="AlphaFoldDB" id="A0A1N7N9B0"/>
<dbReference type="Pfam" id="PF13640">
    <property type="entry name" value="2OG-FeII_Oxy_3"/>
    <property type="match status" value="1"/>
</dbReference>
<reference evidence="9" key="1">
    <citation type="submission" date="2017-01" db="EMBL/GenBank/DDBJ databases">
        <authorList>
            <person name="Varghese N."/>
            <person name="Submissions S."/>
        </authorList>
    </citation>
    <scope>NUCLEOTIDE SEQUENCE [LARGE SCALE GENOMIC DNA]</scope>
    <source>
        <strain evidence="9">DSM 22306</strain>
    </source>
</reference>
<dbReference type="InterPro" id="IPR006620">
    <property type="entry name" value="Pro_4_hyd_alph"/>
</dbReference>
<name>A0A1N7N9B0_9GAMM</name>
<feature type="domain" description="Fe2OG dioxygenase" evidence="7">
    <location>
        <begin position="105"/>
        <end position="206"/>
    </location>
</feature>
<dbReference type="Proteomes" id="UP000185999">
    <property type="component" value="Unassembled WGS sequence"/>
</dbReference>
<evidence type="ECO:0000259" key="7">
    <source>
        <dbReference type="PROSITE" id="PS51471"/>
    </source>
</evidence>
<evidence type="ECO:0000313" key="8">
    <source>
        <dbReference type="EMBL" id="SIS94963.1"/>
    </source>
</evidence>
<keyword evidence="2" id="KW-0479">Metal-binding</keyword>
<dbReference type="EMBL" id="FTOE01000008">
    <property type="protein sequence ID" value="SIS94963.1"/>
    <property type="molecule type" value="Genomic_DNA"/>
</dbReference>
<dbReference type="RefSeq" id="WP_238377092.1">
    <property type="nucleotide sequence ID" value="NZ_FTOE01000008.1"/>
</dbReference>
<dbReference type="GO" id="GO:0031418">
    <property type="term" value="F:L-ascorbic acid binding"/>
    <property type="evidence" value="ECO:0007669"/>
    <property type="project" value="UniProtKB-KW"/>
</dbReference>
<dbReference type="PANTHER" id="PTHR12907:SF26">
    <property type="entry name" value="HIF PROLYL HYDROXYLASE, ISOFORM C"/>
    <property type="match status" value="1"/>
</dbReference>
<keyword evidence="6" id="KW-0408">Iron</keyword>
<protein>
    <submittedName>
        <fullName evidence="8">SM-20-related protein</fullName>
    </submittedName>
</protein>
<dbReference type="PROSITE" id="PS51471">
    <property type="entry name" value="FE2OG_OXY"/>
    <property type="match status" value="1"/>
</dbReference>
<evidence type="ECO:0000256" key="5">
    <source>
        <dbReference type="ARBA" id="ARBA00023002"/>
    </source>
</evidence>
<dbReference type="GO" id="GO:0008198">
    <property type="term" value="F:ferrous iron binding"/>
    <property type="evidence" value="ECO:0007669"/>
    <property type="project" value="TreeGrafter"/>
</dbReference>
<dbReference type="InterPro" id="IPR005123">
    <property type="entry name" value="Oxoglu/Fe-dep_dioxygenase_dom"/>
</dbReference>
<evidence type="ECO:0000313" key="9">
    <source>
        <dbReference type="Proteomes" id="UP000185999"/>
    </source>
</evidence>
<keyword evidence="3" id="KW-0847">Vitamin C</keyword>
<sequence>MCTTPLQYRPTLTEETLDLVAKELSQHGFIVLKSALSAELVRHLLTIAAAHVTQFQPAGIGREKKHHLNNTIRTDKIRWMDPSNITESAYLGEMETLRKAMNKRLFMGLFDYEANFAHYPPGAFYKKHLDAFKGQTNRVLTTVFYLNENWDETDGGDLVVYNLDNQIIRHIKPDAGTLVIFLSDEFPHEVSKVFKDRYSIAGWFRINNSSAYRVDPAS</sequence>
<accession>A0A1N7N9B0</accession>
<dbReference type="InterPro" id="IPR051559">
    <property type="entry name" value="HIF_prolyl_hydroxylases"/>
</dbReference>
<evidence type="ECO:0000256" key="1">
    <source>
        <dbReference type="ARBA" id="ARBA00001961"/>
    </source>
</evidence>
<dbReference type="Gene3D" id="2.60.120.620">
    <property type="entry name" value="q2cbj1_9rhob like domain"/>
    <property type="match status" value="1"/>
</dbReference>
<evidence type="ECO:0000256" key="6">
    <source>
        <dbReference type="ARBA" id="ARBA00023004"/>
    </source>
</evidence>
<comment type="cofactor">
    <cofactor evidence="1">
        <name>L-ascorbate</name>
        <dbReference type="ChEBI" id="CHEBI:38290"/>
    </cofactor>
</comment>
<dbReference type="GO" id="GO:0031543">
    <property type="term" value="F:peptidyl-proline dioxygenase activity"/>
    <property type="evidence" value="ECO:0007669"/>
    <property type="project" value="TreeGrafter"/>
</dbReference>
<dbReference type="PANTHER" id="PTHR12907">
    <property type="entry name" value="EGL NINE HOMOLOG-RELATED"/>
    <property type="match status" value="1"/>
</dbReference>
<dbReference type="STRING" id="619304.SAMN05421760_108158"/>
<keyword evidence="4" id="KW-0223">Dioxygenase</keyword>
<gene>
    <name evidence="8" type="ORF">SAMN05421760_108158</name>
</gene>